<name>A0ABV3L359_9RHOB</name>
<evidence type="ECO:0000313" key="3">
    <source>
        <dbReference type="EMBL" id="MEV8466002.1"/>
    </source>
</evidence>
<evidence type="ECO:0000256" key="2">
    <source>
        <dbReference type="SAM" id="SignalP"/>
    </source>
</evidence>
<reference evidence="3 4" key="1">
    <citation type="submission" date="2024-07" db="EMBL/GenBank/DDBJ databases">
        <authorList>
            <person name="Kang M."/>
        </authorList>
    </citation>
    <scope>NUCLEOTIDE SEQUENCE [LARGE SCALE GENOMIC DNA]</scope>
    <source>
        <strain evidence="3 4">DFM31</strain>
    </source>
</reference>
<proteinExistence type="predicted"/>
<dbReference type="EMBL" id="JBFBVU010000003">
    <property type="protein sequence ID" value="MEV8466002.1"/>
    <property type="molecule type" value="Genomic_DNA"/>
</dbReference>
<keyword evidence="2" id="KW-0732">Signal</keyword>
<feature type="region of interest" description="Disordered" evidence="1">
    <location>
        <begin position="73"/>
        <end position="97"/>
    </location>
</feature>
<gene>
    <name evidence="3" type="ORF">AB0T83_04290</name>
</gene>
<feature type="compositionally biased region" description="Polar residues" evidence="1">
    <location>
        <begin position="88"/>
        <end position="97"/>
    </location>
</feature>
<evidence type="ECO:0000313" key="4">
    <source>
        <dbReference type="Proteomes" id="UP001553161"/>
    </source>
</evidence>
<comment type="caution">
    <text evidence="3">The sequence shown here is derived from an EMBL/GenBank/DDBJ whole genome shotgun (WGS) entry which is preliminary data.</text>
</comment>
<sequence length="97" mass="10454">MRGRALLSALCLTLGLAGPARAASIVPSESFCLHGCDLPPIEELDRGGEIPLTIDDNPLRLIAPFQDYIGEIEGDGPKVDSDSEWRSPRNTGPRLQN</sequence>
<protein>
    <submittedName>
        <fullName evidence="3">Uncharacterized protein</fullName>
    </submittedName>
</protein>
<feature type="chain" id="PRO_5046869033" evidence="2">
    <location>
        <begin position="23"/>
        <end position="97"/>
    </location>
</feature>
<evidence type="ECO:0000256" key="1">
    <source>
        <dbReference type="SAM" id="MobiDB-lite"/>
    </source>
</evidence>
<feature type="signal peptide" evidence="2">
    <location>
        <begin position="1"/>
        <end position="22"/>
    </location>
</feature>
<keyword evidence="4" id="KW-1185">Reference proteome</keyword>
<dbReference type="RefSeq" id="WP_366191811.1">
    <property type="nucleotide sequence ID" value="NZ_JBFBVU010000003.1"/>
</dbReference>
<organism evidence="3 4">
    <name type="scientific">Meridianimarinicoccus marinus</name>
    <dbReference type="NCBI Taxonomy" id="3231483"/>
    <lineage>
        <taxon>Bacteria</taxon>
        <taxon>Pseudomonadati</taxon>
        <taxon>Pseudomonadota</taxon>
        <taxon>Alphaproteobacteria</taxon>
        <taxon>Rhodobacterales</taxon>
        <taxon>Paracoccaceae</taxon>
        <taxon>Meridianimarinicoccus</taxon>
    </lineage>
</organism>
<dbReference type="Proteomes" id="UP001553161">
    <property type="component" value="Unassembled WGS sequence"/>
</dbReference>
<accession>A0ABV3L359</accession>
<feature type="compositionally biased region" description="Basic and acidic residues" evidence="1">
    <location>
        <begin position="75"/>
        <end position="87"/>
    </location>
</feature>